<organism evidence="6 7">
    <name type="scientific">Pendulispora brunnea</name>
    <dbReference type="NCBI Taxonomy" id="2905690"/>
    <lineage>
        <taxon>Bacteria</taxon>
        <taxon>Pseudomonadati</taxon>
        <taxon>Myxococcota</taxon>
        <taxon>Myxococcia</taxon>
        <taxon>Myxococcales</taxon>
        <taxon>Sorangiineae</taxon>
        <taxon>Pendulisporaceae</taxon>
        <taxon>Pendulispora</taxon>
    </lineage>
</organism>
<dbReference type="Pfam" id="PF00149">
    <property type="entry name" value="Metallophos"/>
    <property type="match status" value="1"/>
</dbReference>
<dbReference type="InterPro" id="IPR008334">
    <property type="entry name" value="5'-Nucleotdase_C"/>
</dbReference>
<name>A0ABZ2K1S8_9BACT</name>
<dbReference type="InterPro" id="IPR004843">
    <property type="entry name" value="Calcineurin-like_PHP"/>
</dbReference>
<evidence type="ECO:0000313" key="6">
    <source>
        <dbReference type="EMBL" id="WXA91040.1"/>
    </source>
</evidence>
<evidence type="ECO:0000313" key="7">
    <source>
        <dbReference type="Proteomes" id="UP001379533"/>
    </source>
</evidence>
<evidence type="ECO:0000256" key="2">
    <source>
        <dbReference type="ARBA" id="ARBA00022729"/>
    </source>
</evidence>
<dbReference type="SUPFAM" id="SSF56300">
    <property type="entry name" value="Metallo-dependent phosphatases"/>
    <property type="match status" value="1"/>
</dbReference>
<feature type="domain" description="5'-Nucleotidase C-terminal" evidence="5">
    <location>
        <begin position="430"/>
        <end position="535"/>
    </location>
</feature>
<dbReference type="InterPro" id="IPR036907">
    <property type="entry name" value="5'-Nucleotdase_C_sf"/>
</dbReference>
<dbReference type="InterPro" id="IPR029052">
    <property type="entry name" value="Metallo-depent_PP-like"/>
</dbReference>
<dbReference type="PRINTS" id="PR01607">
    <property type="entry name" value="APYRASEFAMLY"/>
</dbReference>
<evidence type="ECO:0000259" key="5">
    <source>
        <dbReference type="Pfam" id="PF02872"/>
    </source>
</evidence>
<accession>A0ABZ2K1S8</accession>
<keyword evidence="2 3" id="KW-0732">Signal</keyword>
<dbReference type="InterPro" id="IPR006179">
    <property type="entry name" value="5_nucleotidase/apyrase"/>
</dbReference>
<dbReference type="EMBL" id="CP089982">
    <property type="protein sequence ID" value="WXA91040.1"/>
    <property type="molecule type" value="Genomic_DNA"/>
</dbReference>
<dbReference type="Gene3D" id="3.60.21.10">
    <property type="match status" value="1"/>
</dbReference>
<dbReference type="PANTHER" id="PTHR11575:SF24">
    <property type="entry name" value="5'-NUCLEOTIDASE"/>
    <property type="match status" value="1"/>
</dbReference>
<dbReference type="PANTHER" id="PTHR11575">
    <property type="entry name" value="5'-NUCLEOTIDASE-RELATED"/>
    <property type="match status" value="1"/>
</dbReference>
<reference evidence="6 7" key="1">
    <citation type="submission" date="2021-12" db="EMBL/GenBank/DDBJ databases">
        <title>Discovery of the Pendulisporaceae a myxobacterial family with distinct sporulation behavior and unique specialized metabolism.</title>
        <authorList>
            <person name="Garcia R."/>
            <person name="Popoff A."/>
            <person name="Bader C.D."/>
            <person name="Loehr J."/>
            <person name="Walesch S."/>
            <person name="Walt C."/>
            <person name="Boldt J."/>
            <person name="Bunk B."/>
            <person name="Haeckl F.J.F.P.J."/>
            <person name="Gunesch A.P."/>
            <person name="Birkelbach J."/>
            <person name="Nuebel U."/>
            <person name="Pietschmann T."/>
            <person name="Bach T."/>
            <person name="Mueller R."/>
        </authorList>
    </citation>
    <scope>NUCLEOTIDE SEQUENCE [LARGE SCALE GENOMIC DNA]</scope>
    <source>
        <strain evidence="6 7">MSr12523</strain>
    </source>
</reference>
<proteinExistence type="inferred from homology"/>
<keyword evidence="7" id="KW-1185">Reference proteome</keyword>
<evidence type="ECO:0000256" key="1">
    <source>
        <dbReference type="ARBA" id="ARBA00006654"/>
    </source>
</evidence>
<gene>
    <name evidence="6" type="ORF">LZC95_31875</name>
</gene>
<dbReference type="PROSITE" id="PS00785">
    <property type="entry name" value="5_NUCLEOTIDASE_1"/>
    <property type="match status" value="1"/>
</dbReference>
<dbReference type="Gene3D" id="3.90.780.10">
    <property type="entry name" value="5'-Nucleotidase, C-terminal domain"/>
    <property type="match status" value="1"/>
</dbReference>
<feature type="chain" id="PRO_5045427999" evidence="3">
    <location>
        <begin position="25"/>
        <end position="797"/>
    </location>
</feature>
<protein>
    <submittedName>
        <fullName evidence="6">5'-nucleotidase C-terminal domain-containing protein</fullName>
    </submittedName>
</protein>
<dbReference type="CDD" id="cd00845">
    <property type="entry name" value="MPP_UshA_N_like"/>
    <property type="match status" value="1"/>
</dbReference>
<comment type="similarity">
    <text evidence="1">Belongs to the 5'-nucleotidase family.</text>
</comment>
<dbReference type="SUPFAM" id="SSF55816">
    <property type="entry name" value="5'-nucleotidase (syn. UDP-sugar hydrolase), C-terminal domain"/>
    <property type="match status" value="1"/>
</dbReference>
<dbReference type="Pfam" id="PF02872">
    <property type="entry name" value="5_nucleotid_C"/>
    <property type="match status" value="1"/>
</dbReference>
<evidence type="ECO:0000256" key="3">
    <source>
        <dbReference type="SAM" id="SignalP"/>
    </source>
</evidence>
<evidence type="ECO:0000259" key="4">
    <source>
        <dbReference type="Pfam" id="PF00149"/>
    </source>
</evidence>
<dbReference type="RefSeq" id="WP_394841659.1">
    <property type="nucleotide sequence ID" value="NZ_CP089982.1"/>
</dbReference>
<dbReference type="InterPro" id="IPR006146">
    <property type="entry name" value="5'-Nucleotdase_CS"/>
</dbReference>
<feature type="signal peptide" evidence="3">
    <location>
        <begin position="1"/>
        <end position="24"/>
    </location>
</feature>
<dbReference type="PROSITE" id="PS51257">
    <property type="entry name" value="PROKAR_LIPOPROTEIN"/>
    <property type="match status" value="1"/>
</dbReference>
<dbReference type="Proteomes" id="UP001379533">
    <property type="component" value="Chromosome"/>
</dbReference>
<feature type="domain" description="Calcineurin-like phosphoesterase" evidence="4">
    <location>
        <begin position="52"/>
        <end position="281"/>
    </location>
</feature>
<sequence>MGFALFRRCVASVSAAVVVLSAFAGGTGCSSETEGASDSPCPPGQTCQARLTVLHTSDIHSRIFPYDQLITQVDSDLGLGTLGKIQNVGGVARMSYVLKRERARSERVVHLDSGDCFQGAPVFNFYAGEPEVRSLSAMGLDAAVIGNHEFDRGALNVTQQFQRWGTFSSLVANYKFDDPSNPDSPKLSTVARPFTVINREGLKIGVIGMGNLSSLTSVFDQPNRLGVTPLNTVETAQGYVDLLRPYVDLVVMVTHLGLETDQRMVRETTGIDLVLGGHNHVVINPPQEIHDCTADLSSPGFIWAVDPDLKIDPDAPPPNDEKHPDPKFHPYMMKRSCKPRNVIITHSGAFAKYVGRLDLVMSNDPAEASPDGDPTHYEPINKFEIVSSKYTAFPIDSSVPEDPVVVDMLQPYQRTLDRVADLDLLIGYSPQGSKRNAPNGGDSPLGNLVATAMWLRLGIQTDFSLTNSGGIRTDLNPGPVTVEQMYNIFPFDNSITKMQLSGLEVQDLFDFAARRSSARGCVSQIQIAGARVRLNCAVCTRPEAGPSCVIDDDCRVGTTGKCEKTAGENIGRCHLTSCADEIYIGHTNTACESDLDCPRKDDGTPHPGSCDLRGIKQCLALVKPTNLYELATSNYLAGGGSGFRVLQRNTTQFDTKVQQRDALIDYLRQQKPCGYIGEAAGTADGLKSCGIDADCRDVAPDAVCACPGQVEAQTSSGNLACVSNGSCNPSVGRCVLGGCRDSVADFHNRRCASSPDKDNCKIDLDACSLAGEECKILSCVDARAGNFSDDRQEMIGR</sequence>